<feature type="transmembrane region" description="Helical" evidence="8">
    <location>
        <begin position="369"/>
        <end position="389"/>
    </location>
</feature>
<dbReference type="InterPro" id="IPR018861">
    <property type="entry name" value="TMEM201_C"/>
</dbReference>
<feature type="domain" description="Ima1 N-terminal" evidence="9">
    <location>
        <begin position="45"/>
        <end position="170"/>
    </location>
</feature>
<evidence type="ECO:0000259" key="10">
    <source>
        <dbReference type="Pfam" id="PF10476"/>
    </source>
</evidence>
<dbReference type="GeneTree" id="ENSGT00940000164281"/>
<evidence type="ECO:0000256" key="1">
    <source>
        <dbReference type="ARBA" id="ARBA00004473"/>
    </source>
</evidence>
<keyword evidence="4 8" id="KW-1133">Transmembrane helix</keyword>
<evidence type="ECO:0000313" key="12">
    <source>
        <dbReference type="Proteomes" id="UP000694568"/>
    </source>
</evidence>
<feature type="region of interest" description="Disordered" evidence="7">
    <location>
        <begin position="482"/>
        <end position="535"/>
    </location>
</feature>
<feature type="region of interest" description="Disordered" evidence="7">
    <location>
        <begin position="244"/>
        <end position="271"/>
    </location>
</feature>
<dbReference type="Pfam" id="PF10476">
    <property type="entry name" value="DUF2448"/>
    <property type="match status" value="1"/>
</dbReference>
<dbReference type="InterPro" id="IPR018617">
    <property type="entry name" value="Ima1_N"/>
</dbReference>
<evidence type="ECO:0000256" key="6">
    <source>
        <dbReference type="ARBA" id="ARBA00023242"/>
    </source>
</evidence>
<dbReference type="GO" id="GO:0005521">
    <property type="term" value="F:lamin binding"/>
    <property type="evidence" value="ECO:0007669"/>
    <property type="project" value="TreeGrafter"/>
</dbReference>
<keyword evidence="6" id="KW-0539">Nucleus</keyword>
<gene>
    <name evidence="11" type="primary">tmem201</name>
</gene>
<dbReference type="AlphaFoldDB" id="A0A8D0CQC1"/>
<comment type="subcellular location">
    <subcellularLocation>
        <location evidence="1">Nucleus inner membrane</location>
        <topology evidence="1">Multi-pass membrane protein</topology>
    </subcellularLocation>
</comment>
<evidence type="ECO:0000313" key="11">
    <source>
        <dbReference type="Ensembl" id="ENSSLUP00000003729.1"/>
    </source>
</evidence>
<dbReference type="GO" id="GO:0051015">
    <property type="term" value="F:actin filament binding"/>
    <property type="evidence" value="ECO:0007669"/>
    <property type="project" value="TreeGrafter"/>
</dbReference>
<feature type="transmembrane region" description="Helical" evidence="8">
    <location>
        <begin position="638"/>
        <end position="660"/>
    </location>
</feature>
<feature type="transmembrane region" description="Helical" evidence="8">
    <location>
        <begin position="303"/>
        <end position="323"/>
    </location>
</feature>
<feature type="domain" description="Transmembrane protein 201 C-terminal" evidence="10">
    <location>
        <begin position="190"/>
        <end position="358"/>
    </location>
</feature>
<feature type="transmembrane region" description="Helical" evidence="8">
    <location>
        <begin position="214"/>
        <end position="232"/>
    </location>
</feature>
<feature type="transmembrane region" description="Helical" evidence="8">
    <location>
        <begin position="330"/>
        <end position="349"/>
    </location>
</feature>
<dbReference type="Ensembl" id="ENSSLUT00000003850.1">
    <property type="protein sequence ID" value="ENSSLUP00000003729.1"/>
    <property type="gene ID" value="ENSSLUG00000001646.1"/>
</dbReference>
<name>A0A8D0CQC1_SANLU</name>
<evidence type="ECO:0000256" key="8">
    <source>
        <dbReference type="SAM" id="Phobius"/>
    </source>
</evidence>
<reference evidence="11" key="2">
    <citation type="submission" date="2025-09" db="UniProtKB">
        <authorList>
            <consortium name="Ensembl"/>
        </authorList>
    </citation>
    <scope>IDENTIFICATION</scope>
</reference>
<keyword evidence="3 8" id="KW-0812">Transmembrane</keyword>
<proteinExistence type="inferred from homology"/>
<dbReference type="GO" id="GO:0005637">
    <property type="term" value="C:nuclear inner membrane"/>
    <property type="evidence" value="ECO:0007669"/>
    <property type="project" value="UniProtKB-SubCell"/>
</dbReference>
<feature type="compositionally biased region" description="Low complexity" evidence="7">
    <location>
        <begin position="513"/>
        <end position="528"/>
    </location>
</feature>
<dbReference type="PANTHER" id="PTHR28646:SF1">
    <property type="entry name" value="TRANSMEMBRANE PROTEIN 201"/>
    <property type="match status" value="1"/>
</dbReference>
<reference evidence="11" key="1">
    <citation type="submission" date="2025-08" db="UniProtKB">
        <authorList>
            <consortium name="Ensembl"/>
        </authorList>
    </citation>
    <scope>IDENTIFICATION</scope>
</reference>
<evidence type="ECO:0000256" key="7">
    <source>
        <dbReference type="SAM" id="MobiDB-lite"/>
    </source>
</evidence>
<dbReference type="PANTHER" id="PTHR28646">
    <property type="entry name" value="TRANSMEMBRANE PROTEIN 201"/>
    <property type="match status" value="1"/>
</dbReference>
<evidence type="ECO:0000256" key="2">
    <source>
        <dbReference type="ARBA" id="ARBA00007600"/>
    </source>
</evidence>
<feature type="transmembrane region" description="Helical" evidence="8">
    <location>
        <begin position="14"/>
        <end position="32"/>
    </location>
</feature>
<evidence type="ECO:0000256" key="3">
    <source>
        <dbReference type="ARBA" id="ARBA00022692"/>
    </source>
</evidence>
<feature type="compositionally biased region" description="Polar residues" evidence="7">
    <location>
        <begin position="615"/>
        <end position="626"/>
    </location>
</feature>
<accession>A0A8D0CQC1</accession>
<sequence>MEAFNQLLLEYPELMYSGVGATAFVAGGALIYKIATRKKPTHANVNCWFCDRNTVVPYGNRNCWDCPNCDQYNGFQENGDYNKPIPAQYMENLNHGVSGSLPSSETPKTLQWVNCQMLLCRKCNNNQTVKIKQLASFIPRDDENYDEEIEAYKHHLEQTYKLCRPCQTAVEYYIKYQNRQLRTVLLNQQLRRSGESDKGFVKSSYFASSPTGVILLRALAFLICAFLVATSLCDLPYQPTSLSDPQTLSGGVIPPKPKPHNESTPNNESSGGVPVWQGLLELVPDKAIENARLVWQHGKENQLAVVSVGLLTYLTAIFLAGPVRLRRIDALASVLWFIILCLHLAERYLTDASGWMDSYLTDASGWMDTAKLSTVSLCCLVSLAAAVATRKPLGPRRARYRRYLAGSAAVPPFSSQPPNLADSFVPTPPPNIAKLINRHQRSPCERKASPSSLPGRLSRALCLGTIPSLTRTDSGYLFSGSRRASQYKDSPPSDYFSLMTGSRPSSPGPSPTPSVAGSVTSSSGSAGRRPLISPARLNISGRKLRLFSTEPDPTLMSPSVSSSHFHVKSASSIYSGCFSPDISPFQSQNDLSSLLRDGSVIEEEEKRGSSSGSSTCLVGTTTQGPENTPPPKGFIKRLIWPGLLLVSLTSNLCFACLYMYHNWR</sequence>
<protein>
    <submittedName>
        <fullName evidence="11">Transmembrane protein 201</fullName>
    </submittedName>
</protein>
<comment type="similarity">
    <text evidence="2">Belongs to the TMEM201 family.</text>
</comment>
<feature type="region of interest" description="Disordered" evidence="7">
    <location>
        <begin position="602"/>
        <end position="630"/>
    </location>
</feature>
<dbReference type="InterPro" id="IPR040041">
    <property type="entry name" value="TMEM201"/>
</dbReference>
<dbReference type="Proteomes" id="UP000694568">
    <property type="component" value="Unplaced"/>
</dbReference>
<organism evidence="11 12">
    <name type="scientific">Sander lucioperca</name>
    <name type="common">Pike-perch</name>
    <name type="synonym">Perca lucioperca</name>
    <dbReference type="NCBI Taxonomy" id="283035"/>
    <lineage>
        <taxon>Eukaryota</taxon>
        <taxon>Metazoa</taxon>
        <taxon>Chordata</taxon>
        <taxon>Craniata</taxon>
        <taxon>Vertebrata</taxon>
        <taxon>Euteleostomi</taxon>
        <taxon>Actinopterygii</taxon>
        <taxon>Neopterygii</taxon>
        <taxon>Teleostei</taxon>
        <taxon>Neoteleostei</taxon>
        <taxon>Acanthomorphata</taxon>
        <taxon>Eupercaria</taxon>
        <taxon>Perciformes</taxon>
        <taxon>Percoidei</taxon>
        <taxon>Percidae</taxon>
        <taxon>Luciopercinae</taxon>
        <taxon>Sander</taxon>
    </lineage>
</organism>
<dbReference type="GO" id="GO:0030473">
    <property type="term" value="P:nuclear migration along microtubule"/>
    <property type="evidence" value="ECO:0007669"/>
    <property type="project" value="TreeGrafter"/>
</dbReference>
<keyword evidence="12" id="KW-1185">Reference proteome</keyword>
<evidence type="ECO:0000259" key="9">
    <source>
        <dbReference type="Pfam" id="PF09779"/>
    </source>
</evidence>
<dbReference type="Pfam" id="PF09779">
    <property type="entry name" value="Ima1_N"/>
    <property type="match status" value="1"/>
</dbReference>
<evidence type="ECO:0000256" key="5">
    <source>
        <dbReference type="ARBA" id="ARBA00023136"/>
    </source>
</evidence>
<evidence type="ECO:0000256" key="4">
    <source>
        <dbReference type="ARBA" id="ARBA00022989"/>
    </source>
</evidence>
<keyword evidence="5 8" id="KW-0472">Membrane</keyword>